<dbReference type="PROSITE" id="PS01174">
    <property type="entry name" value="LIPASE_GDXG_SER"/>
    <property type="match status" value="1"/>
</dbReference>
<dbReference type="AlphaFoldDB" id="A0A1X0QNJ9"/>
<sequence>MLSGLSGTIATVSLDTEGFYLAVNQYDLHFPKSTSELPQFTKTLTTNALVRHKSTAPRNRSLFMLKDYKLWAGLLYTMNITAFNAIYGHYITGPAAKSWSLFSDITFNTVHSFINRSSSLTVEDVQRLSMAFKFPVSPFLKRTKFTVPNEYRKRAGDLLESLFSDEEQQRIGWDWRKKRDTDTEITGEWLQRVGNPLDPCKESVVLYLHGGAYYLCNYEMYRPFLTKLIKYSNCRTCSINYRLAPQNPFPAALEDALATYLYLTQPPEGEGLLPTDPKKIVISGDSAGGGLTMALLLAIRDAGLPLPAGAMPMCPWVDLTHSLPSILLNMMTDFLPAVGFKHAPSPALDYAQLPQRQQDTKMLEEASKKAKEAKDKHKLTIPEDEDDATQHRESIGPFGIPVPHTDDDNDMYRVQFYAPNEALKLPMVSPIFDRRRLRGLPPLLIQCGKSERLRDESIYLTLQGTGTFPDKNDKQYGKSTKITLEIFVDQPHVFQVMFMWTKPTKRAVRNLAAFLAEVTGSPANVRKGGKYLSDQLLSVKEISPRGEMVDAKTRLLEEVNEDTWNKWNTRLARPSIKERIDEVRAYYHQLIDQKT</sequence>
<dbReference type="SUPFAM" id="SSF53474">
    <property type="entry name" value="alpha/beta-Hydrolases"/>
    <property type="match status" value="1"/>
</dbReference>
<feature type="region of interest" description="Disordered" evidence="4">
    <location>
        <begin position="367"/>
        <end position="402"/>
    </location>
</feature>
<evidence type="ECO:0000256" key="2">
    <source>
        <dbReference type="ARBA" id="ARBA00022801"/>
    </source>
</evidence>
<dbReference type="OrthoDB" id="408631at2759"/>
<feature type="active site" evidence="3">
    <location>
        <position position="286"/>
    </location>
</feature>
<dbReference type="InterPro" id="IPR029058">
    <property type="entry name" value="AB_hydrolase_fold"/>
</dbReference>
<dbReference type="GO" id="GO:0016787">
    <property type="term" value="F:hydrolase activity"/>
    <property type="evidence" value="ECO:0007669"/>
    <property type="project" value="UniProtKB-KW"/>
</dbReference>
<dbReference type="InterPro" id="IPR013094">
    <property type="entry name" value="AB_hydrolase_3"/>
</dbReference>
<dbReference type="InterPro" id="IPR033140">
    <property type="entry name" value="Lipase_GDXG_put_SER_AS"/>
</dbReference>
<accession>A0A1X0QNJ9</accession>
<evidence type="ECO:0000256" key="3">
    <source>
        <dbReference type="PROSITE-ProRule" id="PRU10038"/>
    </source>
</evidence>
<dbReference type="VEuPathDB" id="FungiDB:BCV72DRAFT_310142"/>
<dbReference type="InterPro" id="IPR050300">
    <property type="entry name" value="GDXG_lipolytic_enzyme"/>
</dbReference>
<feature type="compositionally biased region" description="Basic and acidic residues" evidence="4">
    <location>
        <begin position="367"/>
        <end position="381"/>
    </location>
</feature>
<feature type="domain" description="Alpha/beta hydrolase fold-3" evidence="5">
    <location>
        <begin position="205"/>
        <end position="326"/>
    </location>
</feature>
<evidence type="ECO:0000313" key="6">
    <source>
        <dbReference type="EMBL" id="ORE01326.1"/>
    </source>
</evidence>
<reference evidence="6" key="1">
    <citation type="journal article" date="2016" name="Proc. Natl. Acad. Sci. U.S.A.">
        <title>Lipid metabolic changes in an early divergent fungus govern the establishment of a mutualistic symbiosis with endobacteria.</title>
        <authorList>
            <person name="Lastovetsky O.A."/>
            <person name="Gaspar M.L."/>
            <person name="Mondo S.J."/>
            <person name="LaButti K.M."/>
            <person name="Sandor L."/>
            <person name="Grigoriev I.V."/>
            <person name="Henry S.A."/>
            <person name="Pawlowska T.E."/>
        </authorList>
    </citation>
    <scope>NUCLEOTIDE SEQUENCE [LARGE SCALE GENOMIC DNA]</scope>
    <source>
        <strain evidence="6">ATCC 52814</strain>
    </source>
</reference>
<gene>
    <name evidence="6" type="ORF">BCV72DRAFT_310142</name>
</gene>
<dbReference type="Pfam" id="PF07859">
    <property type="entry name" value="Abhydrolase_3"/>
    <property type="match status" value="1"/>
</dbReference>
<evidence type="ECO:0000256" key="1">
    <source>
        <dbReference type="ARBA" id="ARBA00010515"/>
    </source>
</evidence>
<evidence type="ECO:0000259" key="5">
    <source>
        <dbReference type="Pfam" id="PF07859"/>
    </source>
</evidence>
<evidence type="ECO:0000256" key="4">
    <source>
        <dbReference type="SAM" id="MobiDB-lite"/>
    </source>
</evidence>
<dbReference type="EMBL" id="KV922150">
    <property type="protein sequence ID" value="ORE01326.1"/>
    <property type="molecule type" value="Genomic_DNA"/>
</dbReference>
<name>A0A1X0QNJ9_RHIZD</name>
<organism evidence="6">
    <name type="scientific">Rhizopus microsporus var. microsporus</name>
    <dbReference type="NCBI Taxonomy" id="86635"/>
    <lineage>
        <taxon>Eukaryota</taxon>
        <taxon>Fungi</taxon>
        <taxon>Fungi incertae sedis</taxon>
        <taxon>Mucoromycota</taxon>
        <taxon>Mucoromycotina</taxon>
        <taxon>Mucoromycetes</taxon>
        <taxon>Mucorales</taxon>
        <taxon>Mucorineae</taxon>
        <taxon>Rhizopodaceae</taxon>
        <taxon>Rhizopus</taxon>
    </lineage>
</organism>
<proteinExistence type="inferred from homology"/>
<dbReference type="Proteomes" id="UP000242414">
    <property type="component" value="Unassembled WGS sequence"/>
</dbReference>
<protein>
    <submittedName>
        <fullName evidence="6">Alpha/beta-hydrolase</fullName>
    </submittedName>
</protein>
<keyword evidence="2 6" id="KW-0378">Hydrolase</keyword>
<dbReference type="Gene3D" id="3.40.50.1820">
    <property type="entry name" value="alpha/beta hydrolase"/>
    <property type="match status" value="1"/>
</dbReference>
<dbReference type="PANTHER" id="PTHR48081">
    <property type="entry name" value="AB HYDROLASE SUPERFAMILY PROTEIN C4A8.06C"/>
    <property type="match status" value="1"/>
</dbReference>
<comment type="similarity">
    <text evidence="1">Belongs to the 'GDXG' lipolytic enzyme family.</text>
</comment>
<dbReference type="PANTHER" id="PTHR48081:SF19">
    <property type="entry name" value="AB HYDROLASE SUPERFAMILY PROTEIN C4A8.06C"/>
    <property type="match status" value="1"/>
</dbReference>